<evidence type="ECO:0000313" key="3">
    <source>
        <dbReference type="EnsemblMetazoa" id="ISCW013469-PA"/>
    </source>
</evidence>
<organism>
    <name type="scientific">Ixodes scapularis</name>
    <name type="common">Black-legged tick</name>
    <name type="synonym">Deer tick</name>
    <dbReference type="NCBI Taxonomy" id="6945"/>
    <lineage>
        <taxon>Eukaryota</taxon>
        <taxon>Metazoa</taxon>
        <taxon>Ecdysozoa</taxon>
        <taxon>Arthropoda</taxon>
        <taxon>Chelicerata</taxon>
        <taxon>Arachnida</taxon>
        <taxon>Acari</taxon>
        <taxon>Parasitiformes</taxon>
        <taxon>Ixodida</taxon>
        <taxon>Ixodoidea</taxon>
        <taxon>Ixodidae</taxon>
        <taxon>Ixodinae</taxon>
        <taxon>Ixodes</taxon>
    </lineage>
</organism>
<feature type="compositionally biased region" description="Basic and acidic residues" evidence="1">
    <location>
        <begin position="181"/>
        <end position="196"/>
    </location>
</feature>
<keyword evidence="4" id="KW-1185">Reference proteome</keyword>
<feature type="compositionally biased region" description="Pro residues" evidence="1">
    <location>
        <begin position="37"/>
        <end position="47"/>
    </location>
</feature>
<accession>B7QCJ7</accession>
<dbReference type="VEuPathDB" id="VectorBase:ISCI013469"/>
<evidence type="ECO:0000256" key="1">
    <source>
        <dbReference type="SAM" id="MobiDB-lite"/>
    </source>
</evidence>
<dbReference type="InParanoid" id="B7QCJ7"/>
<dbReference type="Proteomes" id="UP000001555">
    <property type="component" value="Unassembled WGS sequence"/>
</dbReference>
<evidence type="ECO:0000313" key="4">
    <source>
        <dbReference type="Proteomes" id="UP000001555"/>
    </source>
</evidence>
<sequence>MYPTLAPGTATSSGYTLQSALGGYDAAPAAQAAAFGPAPPPPSPPTPVDYTTQAFTGPRQRIFTVQDPPIPRDLGGAFIHVQNANRGSQLLSKRDIIELQLLEPYLEVWESYPPLTAQSKLRVFDRVRLLYHVATSEWNAALDGYADPSVSDRLGPLARQTDQPSRAASPTRPLRNLGRPSLKDNPKKSVPPKDDK</sequence>
<reference evidence="2 4" key="1">
    <citation type="submission" date="2008-03" db="EMBL/GenBank/DDBJ databases">
        <title>Annotation of Ixodes scapularis.</title>
        <authorList>
            <consortium name="Ixodes scapularis Genome Project Consortium"/>
            <person name="Caler E."/>
            <person name="Hannick L.I."/>
            <person name="Bidwell S."/>
            <person name="Joardar V."/>
            <person name="Thiagarajan M."/>
            <person name="Amedeo P."/>
            <person name="Galinsky K.J."/>
            <person name="Schobel S."/>
            <person name="Inman J."/>
            <person name="Hostetler J."/>
            <person name="Miller J."/>
            <person name="Hammond M."/>
            <person name="Megy K."/>
            <person name="Lawson D."/>
            <person name="Kodira C."/>
            <person name="Sutton G."/>
            <person name="Meyer J."/>
            <person name="Hill C.A."/>
            <person name="Birren B."/>
            <person name="Nene V."/>
            <person name="Collins F."/>
            <person name="Alarcon-Chaidez F."/>
            <person name="Wikel S."/>
            <person name="Strausberg R."/>
        </authorList>
    </citation>
    <scope>NUCLEOTIDE SEQUENCE [LARGE SCALE GENOMIC DNA]</scope>
    <source>
        <strain evidence="4">Wikel</strain>
        <strain evidence="2">Wikel colony</strain>
    </source>
</reference>
<evidence type="ECO:0000313" key="2">
    <source>
        <dbReference type="EMBL" id="EEC16569.1"/>
    </source>
</evidence>
<dbReference type="VEuPathDB" id="VectorBase:ISCW013469"/>
<dbReference type="HOGENOM" id="CLU_1391632_0_0_1"/>
<protein>
    <submittedName>
        <fullName evidence="2 3">Uncharacterized protein</fullName>
    </submittedName>
</protein>
<dbReference type="EMBL" id="DS908024">
    <property type="protein sequence ID" value="EEC16569.1"/>
    <property type="molecule type" value="Genomic_DNA"/>
</dbReference>
<proteinExistence type="predicted"/>
<feature type="region of interest" description="Disordered" evidence="1">
    <location>
        <begin position="32"/>
        <end position="53"/>
    </location>
</feature>
<reference evidence="3" key="2">
    <citation type="submission" date="2020-05" db="UniProtKB">
        <authorList>
            <consortium name="EnsemblMetazoa"/>
        </authorList>
    </citation>
    <scope>IDENTIFICATION</scope>
    <source>
        <strain evidence="3">wikel</strain>
    </source>
</reference>
<name>B7QCJ7_IXOSC</name>
<dbReference type="EMBL" id="ABJB010278919">
    <property type="status" value="NOT_ANNOTATED_CDS"/>
    <property type="molecule type" value="Genomic_DNA"/>
</dbReference>
<dbReference type="EnsemblMetazoa" id="ISCW013469-RA">
    <property type="protein sequence ID" value="ISCW013469-PA"/>
    <property type="gene ID" value="ISCW013469"/>
</dbReference>
<dbReference type="VEuPathDB" id="VectorBase:ISCP_030334"/>
<feature type="region of interest" description="Disordered" evidence="1">
    <location>
        <begin position="153"/>
        <end position="196"/>
    </location>
</feature>
<dbReference type="PaxDb" id="6945-B7QCJ7"/>
<gene>
    <name evidence="2" type="ORF">IscW_ISCW013469</name>
</gene>
<dbReference type="AlphaFoldDB" id="B7QCJ7"/>